<name>A0A7C1E230_9CREN</name>
<protein>
    <submittedName>
        <fullName evidence="1">Uncharacterized protein</fullName>
    </submittedName>
</protein>
<accession>A0A7C1E230</accession>
<proteinExistence type="predicted"/>
<reference evidence="1" key="1">
    <citation type="journal article" date="2020" name="mSystems">
        <title>Genome- and Community-Level Interaction Insights into Carbon Utilization and Element Cycling Functions of Hydrothermarchaeota in Hydrothermal Sediment.</title>
        <authorList>
            <person name="Zhou Z."/>
            <person name="Liu Y."/>
            <person name="Xu W."/>
            <person name="Pan J."/>
            <person name="Luo Z.H."/>
            <person name="Li M."/>
        </authorList>
    </citation>
    <scope>NUCLEOTIDE SEQUENCE [LARGE SCALE GENOMIC DNA]</scope>
    <source>
        <strain evidence="1">SpSt-123</strain>
    </source>
</reference>
<gene>
    <name evidence="1" type="ORF">ENO04_05045</name>
</gene>
<dbReference type="AlphaFoldDB" id="A0A7C1E230"/>
<evidence type="ECO:0000313" key="1">
    <source>
        <dbReference type="EMBL" id="HDS10959.1"/>
    </source>
</evidence>
<comment type="caution">
    <text evidence="1">The sequence shown here is derived from an EMBL/GenBank/DDBJ whole genome shotgun (WGS) entry which is preliminary data.</text>
</comment>
<dbReference type="EMBL" id="DSDY01000154">
    <property type="protein sequence ID" value="HDS10959.1"/>
    <property type="molecule type" value="Genomic_DNA"/>
</dbReference>
<sequence>MQFVVEKTQSRTGLHKRTRRLFIVSRNGAIREYWPSKTTSVKGTYVKGEAYKVDFPMISENECVVYLDFVLNIKKRVKGKIHVYDHKGELKLTLNYDKLKLRRSRGDRSYFWPVKILIEKLNIPVKRINLMTGVD</sequence>
<organism evidence="1">
    <name type="scientific">Fervidicoccus fontis</name>
    <dbReference type="NCBI Taxonomy" id="683846"/>
    <lineage>
        <taxon>Archaea</taxon>
        <taxon>Thermoproteota</taxon>
        <taxon>Thermoprotei</taxon>
        <taxon>Fervidicoccales</taxon>
        <taxon>Fervidicoccaceae</taxon>
        <taxon>Fervidicoccus</taxon>
    </lineage>
</organism>